<evidence type="ECO:0000313" key="3">
    <source>
        <dbReference type="Proteomes" id="UP001055307"/>
    </source>
</evidence>
<dbReference type="RefSeq" id="WP_192214832.1">
    <property type="nucleotide sequence ID" value="NZ_BPQF01000016.1"/>
</dbReference>
<protein>
    <submittedName>
        <fullName evidence="2">Uncharacterized protein</fullName>
    </submittedName>
</protein>
<reference evidence="2" key="1">
    <citation type="journal article" date="2016" name="Front. Microbiol.">
        <title>Genome Sequence of the Piezophilic, Mesophilic Sulfate-Reducing Bacterium Desulfovibrio indicus J2T.</title>
        <authorList>
            <person name="Cao J."/>
            <person name="Maignien L."/>
            <person name="Shao Z."/>
            <person name="Alain K."/>
            <person name="Jebbar M."/>
        </authorList>
    </citation>
    <scope>NUCLEOTIDE SEQUENCE</scope>
    <source>
        <strain evidence="2">DSM 21893</strain>
    </source>
</reference>
<reference evidence="2" key="2">
    <citation type="submission" date="2021-08" db="EMBL/GenBank/DDBJ databases">
        <authorList>
            <person name="Tani A."/>
            <person name="Ola A."/>
            <person name="Ogura Y."/>
            <person name="Katsura K."/>
            <person name="Hayashi T."/>
        </authorList>
    </citation>
    <scope>NUCLEOTIDE SEQUENCE</scope>
    <source>
        <strain evidence="2">DSM 21893</strain>
    </source>
</reference>
<sequence>MPPLDGCFLGSDQTAEETQAEVTEREAERIRIAKDVIAEREVTVVVIAIGTLINGYGPALVRLLGFEISS</sequence>
<keyword evidence="3" id="KW-1185">Reference proteome</keyword>
<dbReference type="EMBL" id="BPQF01000016">
    <property type="protein sequence ID" value="GJD40830.1"/>
    <property type="molecule type" value="Genomic_DNA"/>
</dbReference>
<organism evidence="2 3">
    <name type="scientific">Methylobacterium bullatum</name>
    <dbReference type="NCBI Taxonomy" id="570505"/>
    <lineage>
        <taxon>Bacteria</taxon>
        <taxon>Pseudomonadati</taxon>
        <taxon>Pseudomonadota</taxon>
        <taxon>Alphaproteobacteria</taxon>
        <taxon>Hyphomicrobiales</taxon>
        <taxon>Methylobacteriaceae</taxon>
        <taxon>Methylobacterium</taxon>
    </lineage>
</organism>
<gene>
    <name evidence="2" type="ORF">OICFNHDK_3306</name>
</gene>
<accession>A0AAV4ZA99</accession>
<evidence type="ECO:0000313" key="2">
    <source>
        <dbReference type="EMBL" id="GJD40830.1"/>
    </source>
</evidence>
<dbReference type="Proteomes" id="UP001055307">
    <property type="component" value="Unassembled WGS sequence"/>
</dbReference>
<evidence type="ECO:0000256" key="1">
    <source>
        <dbReference type="SAM" id="MobiDB-lite"/>
    </source>
</evidence>
<proteinExistence type="predicted"/>
<comment type="caution">
    <text evidence="2">The sequence shown here is derived from an EMBL/GenBank/DDBJ whole genome shotgun (WGS) entry which is preliminary data.</text>
</comment>
<name>A0AAV4ZA99_9HYPH</name>
<dbReference type="AlphaFoldDB" id="A0AAV4ZA99"/>
<feature type="region of interest" description="Disordered" evidence="1">
    <location>
        <begin position="1"/>
        <end position="24"/>
    </location>
</feature>